<accession>A0AB74EQ59</accession>
<sequence>MKNAWQAENISHALEEFYMAKAG</sequence>
<dbReference type="AlphaFoldDB" id="A0AB74EQ59"/>
<proteinExistence type="predicted"/>
<comment type="caution">
    <text evidence="1">The sequence shown here is derived from an EMBL/GenBank/DDBJ whole genome shotgun (WGS) entry which is preliminary data.</text>
</comment>
<dbReference type="Proteomes" id="UP000182484">
    <property type="component" value="Unassembled WGS sequence"/>
</dbReference>
<evidence type="ECO:0000313" key="2">
    <source>
        <dbReference type="Proteomes" id="UP000182484"/>
    </source>
</evidence>
<organism evidence="1 2">
    <name type="scientific">Neisseria gonorrhoeae</name>
    <dbReference type="NCBI Taxonomy" id="485"/>
    <lineage>
        <taxon>Bacteria</taxon>
        <taxon>Pseudomonadati</taxon>
        <taxon>Pseudomonadota</taxon>
        <taxon>Betaproteobacteria</taxon>
        <taxon>Neisseriales</taxon>
        <taxon>Neisseriaceae</taxon>
        <taxon>Neisseria</taxon>
    </lineage>
</organism>
<reference evidence="1 2" key="1">
    <citation type="submission" date="2016-09" db="EMBL/GenBank/DDBJ databases">
        <authorList>
            <person name="Kumanski S."/>
            <person name="Beatrice B."/>
        </authorList>
    </citation>
    <scope>NUCLEOTIDE SEQUENCE [LARGE SCALE GENOMIC DNA]</scope>
    <source>
        <strain evidence="1">Mankind</strain>
    </source>
</reference>
<evidence type="ECO:0000313" key="1">
    <source>
        <dbReference type="EMBL" id="SCW12642.1"/>
    </source>
</evidence>
<dbReference type="EMBL" id="FMTB01000019">
    <property type="protein sequence ID" value="SCW12642.1"/>
    <property type="molecule type" value="Genomic_DNA"/>
</dbReference>
<gene>
    <name evidence="1" type="ORF">ESCNG_260026</name>
</gene>
<protein>
    <submittedName>
        <fullName evidence="1">Uncharacterized protein</fullName>
    </submittedName>
</protein>
<name>A0AB74EQ59_NEIGO</name>